<dbReference type="InterPro" id="IPR043502">
    <property type="entry name" value="DNA/RNA_pol_sf"/>
</dbReference>
<protein>
    <submittedName>
        <fullName evidence="3">RNA-directed DNA polymerase (Reverse transcriptase)</fullName>
        <ecNumber evidence="3">2.7.7.49</ecNumber>
    </submittedName>
</protein>
<sequence>MPATTEKAKVSIPDTFLKNVDGLPPNVFLLRRKLYLKAKREPQFRFYALYDRIYRMDVLWWAWQRVRRNKGSPGLDGISIESLEANPEAASAMLEQIQRELMTKTYSPHAVKRVYIPKANGQQRPLGIPTVKDRVVQMAAMLILESIFEADFQDCSYGYRPERSAHDALKQVEANLRAGRTEVYDADLKSYFDTIPHDKLIKCLERRIADRSVLGLIRQWLTTTVVETDGKGGPLRRSHPKAGTPQGGVLSPLLANLYLHWLDVRFHRAEGPYHWANARLVRYADDFVILAESTGERVSRYVEDIVEKWMGLTVNRDKTRIVHLRDPKASLDFLGYTFRYDRSLYGRGPRYLNVIPSEKSMRRIRDKVRALTAPDRNCVPIPKMITELNQLGRSWKTYFSRGYPKKSYCELNDYTRDRLVRHLLRRSQRGHAKPADRRWWDYCCCWAGSHCVCPCPVVARERRRKKSLGEPDAVIPPVRFDEGGRSSNRAAATSTLR</sequence>
<dbReference type="PANTHER" id="PTHR34047:SF8">
    <property type="entry name" value="PROTEIN YKFC"/>
    <property type="match status" value="1"/>
</dbReference>
<dbReference type="InterPro" id="IPR051083">
    <property type="entry name" value="GrpII_Intron_Splice-Mob/Def"/>
</dbReference>
<reference evidence="3" key="2">
    <citation type="journal article" date="2014" name="ISME J.">
        <title>Microbial stratification in low pH oxic and suboxic macroscopic growths along an acid mine drainage.</title>
        <authorList>
            <person name="Mendez-Garcia C."/>
            <person name="Mesa V."/>
            <person name="Sprenger R.R."/>
            <person name="Richter M."/>
            <person name="Diez M.S."/>
            <person name="Solano J."/>
            <person name="Bargiela R."/>
            <person name="Golyshina O.V."/>
            <person name="Manteca A."/>
            <person name="Ramos J.L."/>
            <person name="Gallego J.R."/>
            <person name="Llorente I."/>
            <person name="Martins Dos Santos V.A."/>
            <person name="Jensen O.N."/>
            <person name="Pelaez A.I."/>
            <person name="Sanchez J."/>
            <person name="Ferrer M."/>
        </authorList>
    </citation>
    <scope>NUCLEOTIDE SEQUENCE</scope>
</reference>
<dbReference type="NCBIfam" id="TIGR04416">
    <property type="entry name" value="group_II_RT_mat"/>
    <property type="match status" value="1"/>
</dbReference>
<evidence type="ECO:0000313" key="3">
    <source>
        <dbReference type="EMBL" id="EQD45595.1"/>
    </source>
</evidence>
<keyword evidence="3" id="KW-0548">Nucleotidyltransferase</keyword>
<dbReference type="GO" id="GO:0003964">
    <property type="term" value="F:RNA-directed DNA polymerase activity"/>
    <property type="evidence" value="ECO:0007669"/>
    <property type="project" value="UniProtKB-KW"/>
</dbReference>
<dbReference type="InterPro" id="IPR030931">
    <property type="entry name" value="Group_II_RT_mat"/>
</dbReference>
<dbReference type="PROSITE" id="PS50878">
    <property type="entry name" value="RT_POL"/>
    <property type="match status" value="1"/>
</dbReference>
<feature type="non-terminal residue" evidence="3">
    <location>
        <position position="497"/>
    </location>
</feature>
<feature type="region of interest" description="Disordered" evidence="1">
    <location>
        <begin position="477"/>
        <end position="497"/>
    </location>
</feature>
<dbReference type="EC" id="2.7.7.49" evidence="3"/>
<dbReference type="InterPro" id="IPR013597">
    <property type="entry name" value="Mat_intron_G2"/>
</dbReference>
<evidence type="ECO:0000256" key="1">
    <source>
        <dbReference type="SAM" id="MobiDB-lite"/>
    </source>
</evidence>
<dbReference type="SUPFAM" id="SSF56672">
    <property type="entry name" value="DNA/RNA polymerases"/>
    <property type="match status" value="1"/>
</dbReference>
<dbReference type="AlphaFoldDB" id="T1AUB2"/>
<comment type="caution">
    <text evidence="3">The sequence shown here is derived from an EMBL/GenBank/DDBJ whole genome shotgun (WGS) entry which is preliminary data.</text>
</comment>
<keyword evidence="3" id="KW-0695">RNA-directed DNA polymerase</keyword>
<dbReference type="PANTHER" id="PTHR34047">
    <property type="entry name" value="NUCLEAR INTRON MATURASE 1, MITOCHONDRIAL-RELATED"/>
    <property type="match status" value="1"/>
</dbReference>
<reference evidence="3" key="1">
    <citation type="submission" date="2013-08" db="EMBL/GenBank/DDBJ databases">
        <authorList>
            <person name="Mendez C."/>
            <person name="Richter M."/>
            <person name="Ferrer M."/>
            <person name="Sanchez J."/>
        </authorList>
    </citation>
    <scope>NUCLEOTIDE SEQUENCE</scope>
</reference>
<feature type="compositionally biased region" description="Polar residues" evidence="1">
    <location>
        <begin position="485"/>
        <end position="497"/>
    </location>
</feature>
<dbReference type="EMBL" id="AUZX01010847">
    <property type="protein sequence ID" value="EQD45595.1"/>
    <property type="molecule type" value="Genomic_DNA"/>
</dbReference>
<name>T1AUB2_9ZZZZ</name>
<dbReference type="CDD" id="cd01651">
    <property type="entry name" value="RT_G2_intron"/>
    <property type="match status" value="1"/>
</dbReference>
<keyword evidence="3" id="KW-0808">Transferase</keyword>
<dbReference type="Pfam" id="PF00078">
    <property type="entry name" value="RVT_1"/>
    <property type="match status" value="1"/>
</dbReference>
<organism evidence="3">
    <name type="scientific">mine drainage metagenome</name>
    <dbReference type="NCBI Taxonomy" id="410659"/>
    <lineage>
        <taxon>unclassified sequences</taxon>
        <taxon>metagenomes</taxon>
        <taxon>ecological metagenomes</taxon>
    </lineage>
</organism>
<feature type="domain" description="Reverse transcriptase" evidence="2">
    <location>
        <begin position="97"/>
        <end position="338"/>
    </location>
</feature>
<proteinExistence type="predicted"/>
<gene>
    <name evidence="3" type="ORF">B1A_14772</name>
</gene>
<dbReference type="InterPro" id="IPR000477">
    <property type="entry name" value="RT_dom"/>
</dbReference>
<evidence type="ECO:0000259" key="2">
    <source>
        <dbReference type="PROSITE" id="PS50878"/>
    </source>
</evidence>
<accession>T1AUB2</accession>
<dbReference type="Pfam" id="PF08388">
    <property type="entry name" value="GIIM"/>
    <property type="match status" value="1"/>
</dbReference>